<protein>
    <submittedName>
        <fullName evidence="2">Uncharacterized protein</fullName>
    </submittedName>
</protein>
<dbReference type="KEGG" id="ffu:CLAFUR5_11138"/>
<dbReference type="EMBL" id="CP090170">
    <property type="protein sequence ID" value="UJO21140.1"/>
    <property type="molecule type" value="Genomic_DNA"/>
</dbReference>
<feature type="region of interest" description="Disordered" evidence="1">
    <location>
        <begin position="37"/>
        <end position="120"/>
    </location>
</feature>
<sequence>MADEALESFSALLQNVPGWIADLETILKQAADRQQEILFETQPVPEDSSSQEPPKAKSKSSSLKSSRSKKGSMGKAEEKSKQMLLKRASLKHLTNSDALRLSQRKRKTASVASGDQSGPSKFRTKAAAVVFYDGDTQKRFEKLVRAVGSSRNAIRKGKMGAKVDCLSRTGSSSSEASNSSDGEGGEFNPLTARLHIKSTRSPRPGAIFGRNADTEPFDKVDAKLERAQALCERAAHQILRDGDCTLEVTNARENFVEALLMAEKELPGLTKRAEKSAARRRRSEERHRVEDEAQAKAEAEAEQKRQSDLSQKIMSAAMDAAYPSEAKLEVEPLEADDSDDDEGEFDIGAVKMGRFAPMRRSPLPIAAA</sequence>
<dbReference type="Proteomes" id="UP000756132">
    <property type="component" value="Chromosome 8"/>
</dbReference>
<evidence type="ECO:0000313" key="2">
    <source>
        <dbReference type="EMBL" id="UJO21140.1"/>
    </source>
</evidence>
<organism evidence="2 3">
    <name type="scientific">Passalora fulva</name>
    <name type="common">Tomato leaf mold</name>
    <name type="synonym">Cladosporium fulvum</name>
    <dbReference type="NCBI Taxonomy" id="5499"/>
    <lineage>
        <taxon>Eukaryota</taxon>
        <taxon>Fungi</taxon>
        <taxon>Dikarya</taxon>
        <taxon>Ascomycota</taxon>
        <taxon>Pezizomycotina</taxon>
        <taxon>Dothideomycetes</taxon>
        <taxon>Dothideomycetidae</taxon>
        <taxon>Mycosphaerellales</taxon>
        <taxon>Mycosphaerellaceae</taxon>
        <taxon>Fulvia</taxon>
    </lineage>
</organism>
<feature type="region of interest" description="Disordered" evidence="1">
    <location>
        <begin position="165"/>
        <end position="188"/>
    </location>
</feature>
<reference evidence="2" key="2">
    <citation type="journal article" date="2022" name="Microb. Genom.">
        <title>A chromosome-scale genome assembly of the tomato pathogen Cladosporium fulvum reveals a compartmentalized genome architecture and the presence of a dispensable chromosome.</title>
        <authorList>
            <person name="Zaccaron A.Z."/>
            <person name="Chen L.H."/>
            <person name="Samaras A."/>
            <person name="Stergiopoulos I."/>
        </authorList>
    </citation>
    <scope>NUCLEOTIDE SEQUENCE</scope>
    <source>
        <strain evidence="2">Race5_Kim</strain>
    </source>
</reference>
<dbReference type="RefSeq" id="XP_047765506.1">
    <property type="nucleotide sequence ID" value="XM_047910286.1"/>
</dbReference>
<reference evidence="2" key="1">
    <citation type="submission" date="2021-12" db="EMBL/GenBank/DDBJ databases">
        <authorList>
            <person name="Zaccaron A."/>
            <person name="Stergiopoulos I."/>
        </authorList>
    </citation>
    <scope>NUCLEOTIDE SEQUENCE</scope>
    <source>
        <strain evidence="2">Race5_Kim</strain>
    </source>
</reference>
<feature type="compositionally biased region" description="Low complexity" evidence="1">
    <location>
        <begin position="167"/>
        <end position="181"/>
    </location>
</feature>
<dbReference type="OrthoDB" id="3886346at2759"/>
<gene>
    <name evidence="2" type="ORF">CLAFUR5_11138</name>
</gene>
<proteinExistence type="predicted"/>
<dbReference type="OMA" id="ELAAFQF"/>
<name>A0A9Q8PEU7_PASFU</name>
<keyword evidence="3" id="KW-1185">Reference proteome</keyword>
<feature type="compositionally biased region" description="Low complexity" evidence="1">
    <location>
        <begin position="48"/>
        <end position="65"/>
    </location>
</feature>
<dbReference type="AlphaFoldDB" id="A0A9Q8PEU7"/>
<evidence type="ECO:0000256" key="1">
    <source>
        <dbReference type="SAM" id="MobiDB-lite"/>
    </source>
</evidence>
<evidence type="ECO:0000313" key="3">
    <source>
        <dbReference type="Proteomes" id="UP000756132"/>
    </source>
</evidence>
<dbReference type="GeneID" id="71991016"/>
<accession>A0A9Q8PEU7</accession>
<feature type="compositionally biased region" description="Polar residues" evidence="1">
    <location>
        <begin position="110"/>
        <end position="119"/>
    </location>
</feature>
<feature type="region of interest" description="Disordered" evidence="1">
    <location>
        <begin position="271"/>
        <end position="312"/>
    </location>
</feature>
<feature type="compositionally biased region" description="Basic and acidic residues" evidence="1">
    <location>
        <begin position="271"/>
        <end position="307"/>
    </location>
</feature>